<evidence type="ECO:0000259" key="2">
    <source>
        <dbReference type="Pfam" id="PF08669"/>
    </source>
</evidence>
<organism evidence="3">
    <name type="scientific">marine metagenome</name>
    <dbReference type="NCBI Taxonomy" id="408172"/>
    <lineage>
        <taxon>unclassified sequences</taxon>
        <taxon>metagenomes</taxon>
        <taxon>ecological metagenomes</taxon>
    </lineage>
</organism>
<evidence type="ECO:0008006" key="4">
    <source>
        <dbReference type="Google" id="ProtNLM"/>
    </source>
</evidence>
<dbReference type="EMBL" id="UINC01016934">
    <property type="protein sequence ID" value="SVA70119.1"/>
    <property type="molecule type" value="Genomic_DNA"/>
</dbReference>
<dbReference type="Pfam" id="PF08669">
    <property type="entry name" value="GCV_T_C"/>
    <property type="match status" value="1"/>
</dbReference>
<dbReference type="PANTHER" id="PTHR43757:SF2">
    <property type="entry name" value="AMINOMETHYLTRANSFERASE, MITOCHONDRIAL"/>
    <property type="match status" value="1"/>
</dbReference>
<dbReference type="InterPro" id="IPR029043">
    <property type="entry name" value="GcvT/YgfZ_C"/>
</dbReference>
<dbReference type="InterPro" id="IPR006222">
    <property type="entry name" value="GCVT_N"/>
</dbReference>
<dbReference type="AlphaFoldDB" id="A0A381XZ95"/>
<dbReference type="Pfam" id="PF01571">
    <property type="entry name" value="GCV_T"/>
    <property type="match status" value="1"/>
</dbReference>
<feature type="domain" description="GCVT N-terminal" evidence="1">
    <location>
        <begin position="30"/>
        <end position="276"/>
    </location>
</feature>
<accession>A0A381XZ95</accession>
<gene>
    <name evidence="3" type="ORF">METZ01_LOCUS122973</name>
</gene>
<evidence type="ECO:0000259" key="1">
    <source>
        <dbReference type="Pfam" id="PF01571"/>
    </source>
</evidence>
<dbReference type="Gene3D" id="3.30.1360.120">
    <property type="entry name" value="Probable tRNA modification gtpase trme, domain 1"/>
    <property type="match status" value="1"/>
</dbReference>
<dbReference type="InterPro" id="IPR027266">
    <property type="entry name" value="TrmE/GcvT-like"/>
</dbReference>
<sequence>MAIKTDAPPKPYLGFGTRIRKSPYFESTLKWGCKEYTTYNHMYFPVYYNTPEEDFWSLVNDVTLWDVAVERQLEIKGPDAAKFAQLLTPRNLSNCQVNQCKYVLNTNYQGGILSDPIMLKLAEDHFWFSISDSDLLLWAMGVAGKDKYDIELREPDVSPLQIQGPKSKALMNDLFGSWINDLKYYWFKQTDLNGIPVVVSRTGWSGEIGYEVYLRDEKHGADLYEKIMAAGKQYKIAPTGPSQIRRVEAGIFSYFQDMRVTDNPFEIGMDRLVDLEMEADFIGKEALKKIKKEGIKRKLVGIEILGDPITKVVPKKYTPGYFVPDHWPVTNDKKEIGYVTSKCYSPRLKKNIGYAFLPIEYTKLGTEVNIKSPYGNLTAKVVGLPFFDPKKRIPIK</sequence>
<protein>
    <recommendedName>
        <fullName evidence="4">Aminomethyltransferase folate-binding domain-containing protein</fullName>
    </recommendedName>
</protein>
<dbReference type="SUPFAM" id="SSF103025">
    <property type="entry name" value="Folate-binding domain"/>
    <property type="match status" value="1"/>
</dbReference>
<dbReference type="PANTHER" id="PTHR43757">
    <property type="entry name" value="AMINOMETHYLTRANSFERASE"/>
    <property type="match status" value="1"/>
</dbReference>
<evidence type="ECO:0000313" key="3">
    <source>
        <dbReference type="EMBL" id="SVA70119.1"/>
    </source>
</evidence>
<dbReference type="InterPro" id="IPR013977">
    <property type="entry name" value="GcvT_C"/>
</dbReference>
<proteinExistence type="predicted"/>
<dbReference type="PIRSF" id="PIRSF006487">
    <property type="entry name" value="GcvT"/>
    <property type="match status" value="1"/>
</dbReference>
<name>A0A381XZ95_9ZZZZ</name>
<feature type="domain" description="Aminomethyltransferase C-terminal" evidence="2">
    <location>
        <begin position="324"/>
        <end position="388"/>
    </location>
</feature>
<dbReference type="SUPFAM" id="SSF101790">
    <property type="entry name" value="Aminomethyltransferase beta-barrel domain"/>
    <property type="match status" value="1"/>
</dbReference>
<reference evidence="3" key="1">
    <citation type="submission" date="2018-05" db="EMBL/GenBank/DDBJ databases">
        <authorList>
            <person name="Lanie J.A."/>
            <person name="Ng W.-L."/>
            <person name="Kazmierczak K.M."/>
            <person name="Andrzejewski T.M."/>
            <person name="Davidsen T.M."/>
            <person name="Wayne K.J."/>
            <person name="Tettelin H."/>
            <person name="Glass J.I."/>
            <person name="Rusch D."/>
            <person name="Podicherti R."/>
            <person name="Tsui H.-C.T."/>
            <person name="Winkler M.E."/>
        </authorList>
    </citation>
    <scope>NUCLEOTIDE SEQUENCE</scope>
</reference>
<dbReference type="InterPro" id="IPR028896">
    <property type="entry name" value="GcvT/YgfZ/DmdA"/>
</dbReference>